<dbReference type="OMA" id="HADTRFF"/>
<evidence type="ECO:0000313" key="2">
    <source>
        <dbReference type="EnsemblProtists" id="PYU1_T008847"/>
    </source>
</evidence>
<organism evidence="2 3">
    <name type="scientific">Globisporangium ultimum (strain ATCC 200006 / CBS 805.95 / DAOM BR144)</name>
    <name type="common">Pythium ultimum</name>
    <dbReference type="NCBI Taxonomy" id="431595"/>
    <lineage>
        <taxon>Eukaryota</taxon>
        <taxon>Sar</taxon>
        <taxon>Stramenopiles</taxon>
        <taxon>Oomycota</taxon>
        <taxon>Peronosporomycetes</taxon>
        <taxon>Pythiales</taxon>
        <taxon>Pythiaceae</taxon>
        <taxon>Globisporangium</taxon>
    </lineage>
</organism>
<evidence type="ECO:0008006" key="4">
    <source>
        <dbReference type="Google" id="ProtNLM"/>
    </source>
</evidence>
<evidence type="ECO:0000256" key="1">
    <source>
        <dbReference type="SAM" id="MobiDB-lite"/>
    </source>
</evidence>
<evidence type="ECO:0000313" key="3">
    <source>
        <dbReference type="Proteomes" id="UP000019132"/>
    </source>
</evidence>
<sequence length="154" mass="16727">MAAATTRAALSWEKFEELAKVAFVADPHADTRFFLKTRVKPASKAAVGQKKPNKPNVKIVARVATRPKKRRDRSADESSPHAKSQSIQYQTLEVSALGRLTRLLRFVMQEVLGPMKGGAPTVADKAAVVPVPAPVSATNADKNKKKKKKKGGKK</sequence>
<dbReference type="InParanoid" id="K3WV50"/>
<accession>K3WV50</accession>
<dbReference type="EMBL" id="GL376558">
    <property type="status" value="NOT_ANNOTATED_CDS"/>
    <property type="molecule type" value="Genomic_DNA"/>
</dbReference>
<name>K3WV50_GLOUD</name>
<dbReference type="EnsemblProtists" id="PYU1_T008847">
    <property type="protein sequence ID" value="PYU1_T008847"/>
    <property type="gene ID" value="PYU1_G008829"/>
</dbReference>
<dbReference type="eggNOG" id="ENOG502SQNP">
    <property type="taxonomic scope" value="Eukaryota"/>
</dbReference>
<reference evidence="3" key="1">
    <citation type="journal article" date="2010" name="Genome Biol.">
        <title>Genome sequence of the necrotrophic plant pathogen Pythium ultimum reveals original pathogenicity mechanisms and effector repertoire.</title>
        <authorList>
            <person name="Levesque C.A."/>
            <person name="Brouwer H."/>
            <person name="Cano L."/>
            <person name="Hamilton J.P."/>
            <person name="Holt C."/>
            <person name="Huitema E."/>
            <person name="Raffaele S."/>
            <person name="Robideau G.P."/>
            <person name="Thines M."/>
            <person name="Win J."/>
            <person name="Zerillo M.M."/>
            <person name="Beakes G.W."/>
            <person name="Boore J.L."/>
            <person name="Busam D."/>
            <person name="Dumas B."/>
            <person name="Ferriera S."/>
            <person name="Fuerstenberg S.I."/>
            <person name="Gachon C.M."/>
            <person name="Gaulin E."/>
            <person name="Govers F."/>
            <person name="Grenville-Briggs L."/>
            <person name="Horner N."/>
            <person name="Hostetler J."/>
            <person name="Jiang R.H."/>
            <person name="Johnson J."/>
            <person name="Krajaejun T."/>
            <person name="Lin H."/>
            <person name="Meijer H.J."/>
            <person name="Moore B."/>
            <person name="Morris P."/>
            <person name="Phuntmart V."/>
            <person name="Puiu D."/>
            <person name="Shetty J."/>
            <person name="Stajich J.E."/>
            <person name="Tripathy S."/>
            <person name="Wawra S."/>
            <person name="van West P."/>
            <person name="Whitty B.R."/>
            <person name="Coutinho P.M."/>
            <person name="Henrissat B."/>
            <person name="Martin F."/>
            <person name="Thomas P.D."/>
            <person name="Tyler B.M."/>
            <person name="De Vries R.P."/>
            <person name="Kamoun S."/>
            <person name="Yandell M."/>
            <person name="Tisserat N."/>
            <person name="Buell C.R."/>
        </authorList>
    </citation>
    <scope>NUCLEOTIDE SEQUENCE</scope>
    <source>
        <strain evidence="3">DAOM:BR144</strain>
    </source>
</reference>
<proteinExistence type="predicted"/>
<protein>
    <recommendedName>
        <fullName evidence="4">SRP9 domain-containing protein</fullName>
    </recommendedName>
</protein>
<dbReference type="AlphaFoldDB" id="K3WV50"/>
<dbReference type="HOGENOM" id="CLU_142567_0_0_1"/>
<dbReference type="VEuPathDB" id="FungiDB:PYU1_G008829"/>
<feature type="region of interest" description="Disordered" evidence="1">
    <location>
        <begin position="44"/>
        <end position="87"/>
    </location>
</feature>
<feature type="region of interest" description="Disordered" evidence="1">
    <location>
        <begin position="131"/>
        <end position="154"/>
    </location>
</feature>
<reference evidence="3" key="2">
    <citation type="submission" date="2010-04" db="EMBL/GenBank/DDBJ databases">
        <authorList>
            <person name="Buell R."/>
            <person name="Hamilton J."/>
            <person name="Hostetler J."/>
        </authorList>
    </citation>
    <scope>NUCLEOTIDE SEQUENCE [LARGE SCALE GENOMIC DNA]</scope>
    <source>
        <strain evidence="3">DAOM:BR144</strain>
    </source>
</reference>
<dbReference type="Proteomes" id="UP000019132">
    <property type="component" value="Unassembled WGS sequence"/>
</dbReference>
<feature type="compositionally biased region" description="Basic residues" evidence="1">
    <location>
        <begin position="143"/>
        <end position="154"/>
    </location>
</feature>
<reference evidence="2" key="3">
    <citation type="submission" date="2015-02" db="UniProtKB">
        <authorList>
            <consortium name="EnsemblProtists"/>
        </authorList>
    </citation>
    <scope>IDENTIFICATION</scope>
    <source>
        <strain evidence="2">DAOM BR144</strain>
    </source>
</reference>
<keyword evidence="3" id="KW-1185">Reference proteome</keyword>